<evidence type="ECO:0000256" key="2">
    <source>
        <dbReference type="SAM" id="MobiDB-lite"/>
    </source>
</evidence>
<evidence type="ECO:0000256" key="1">
    <source>
        <dbReference type="SAM" id="Coils"/>
    </source>
</evidence>
<feature type="region of interest" description="Disordered" evidence="2">
    <location>
        <begin position="1"/>
        <end position="55"/>
    </location>
</feature>
<reference evidence="4" key="2">
    <citation type="submission" date="2025-08" db="UniProtKB">
        <authorList>
            <consortium name="RefSeq"/>
        </authorList>
    </citation>
    <scope>IDENTIFICATION</scope>
    <source>
        <tissue evidence="4">Leaf</tissue>
    </source>
</reference>
<evidence type="ECO:0000313" key="4">
    <source>
        <dbReference type="RefSeq" id="XP_009761665.1"/>
    </source>
</evidence>
<reference evidence="3" key="1">
    <citation type="journal article" date="2013" name="Genome Biol.">
        <title>Reference genomes and transcriptomes of Nicotiana sylvestris and Nicotiana tomentosiformis.</title>
        <authorList>
            <person name="Sierro N."/>
            <person name="Battey J.N."/>
            <person name="Ouadi S."/>
            <person name="Bovet L."/>
            <person name="Goepfert S."/>
            <person name="Bakaher N."/>
            <person name="Peitsch M.C."/>
            <person name="Ivanov N.V."/>
        </authorList>
    </citation>
    <scope>NUCLEOTIDE SEQUENCE [LARGE SCALE GENOMIC DNA]</scope>
</reference>
<name>A0A1U7VII6_NICSY</name>
<feature type="coiled-coil region" evidence="1">
    <location>
        <begin position="265"/>
        <end position="292"/>
    </location>
</feature>
<evidence type="ECO:0000313" key="3">
    <source>
        <dbReference type="Proteomes" id="UP000189701"/>
    </source>
</evidence>
<dbReference type="RefSeq" id="XP_009761665.1">
    <property type="nucleotide sequence ID" value="XM_009763363.1"/>
</dbReference>
<accession>A0A1U7VII6</accession>
<proteinExistence type="predicted"/>
<feature type="compositionally biased region" description="Polar residues" evidence="2">
    <location>
        <begin position="332"/>
        <end position="341"/>
    </location>
</feature>
<feature type="compositionally biased region" description="Low complexity" evidence="2">
    <location>
        <begin position="357"/>
        <end position="370"/>
    </location>
</feature>
<sequence length="393" mass="43371">MILNSSSKKNVERVHGSEDEEERVEGSLVCKPRARRRIISDDEVTPPPSSVPVDEPESVILMSSNEEMNVAPRDSTDQLFSLGFDNEDFGLVYEEAPLVSFPMSVPIDSQVSAHVIAAIAPPMAVFTFSTVPIDTTSRVEVGSSSSNRIMKEDTIEVSKDGNILKKSGQVNVLLKPVIPQLRSLSWKATINLIGTEIRKRIIHTEQLQLSKATKEIKGLKELLNQKEIYVGELVQTLTQAQEDLRASSYNVQFLERSLAPLKASYDASLIERETLKAEIEQWERDYEPLEDKSTLDVSWAFLNMRIETLIEASQEGFDLTAEIAKAKETIEKTQQSQNFSSPEVDVSEGDELTPREVGVQASSAQVVSSPDTDDALLDSASLDADSTALDPAS</sequence>
<gene>
    <name evidence="4" type="primary">LOC104213816</name>
</gene>
<keyword evidence="3" id="KW-1185">Reference proteome</keyword>
<dbReference type="AlphaFoldDB" id="A0A1U7VII6"/>
<organism evidence="3 4">
    <name type="scientific">Nicotiana sylvestris</name>
    <name type="common">Wood tobacco</name>
    <name type="synonym">South American tobacco</name>
    <dbReference type="NCBI Taxonomy" id="4096"/>
    <lineage>
        <taxon>Eukaryota</taxon>
        <taxon>Viridiplantae</taxon>
        <taxon>Streptophyta</taxon>
        <taxon>Embryophyta</taxon>
        <taxon>Tracheophyta</taxon>
        <taxon>Spermatophyta</taxon>
        <taxon>Magnoliopsida</taxon>
        <taxon>eudicotyledons</taxon>
        <taxon>Gunneridae</taxon>
        <taxon>Pentapetalae</taxon>
        <taxon>asterids</taxon>
        <taxon>lamiids</taxon>
        <taxon>Solanales</taxon>
        <taxon>Solanaceae</taxon>
        <taxon>Nicotianoideae</taxon>
        <taxon>Nicotianeae</taxon>
        <taxon>Nicotiana</taxon>
    </lineage>
</organism>
<keyword evidence="1" id="KW-0175">Coiled coil</keyword>
<protein>
    <submittedName>
        <fullName evidence="4">Uncharacterized protein LOC104213816</fullName>
    </submittedName>
</protein>
<dbReference type="Proteomes" id="UP000189701">
    <property type="component" value="Unplaced"/>
</dbReference>
<feature type="region of interest" description="Disordered" evidence="2">
    <location>
        <begin position="331"/>
        <end position="393"/>
    </location>
</feature>
<feature type="compositionally biased region" description="Low complexity" evidence="2">
    <location>
        <begin position="377"/>
        <end position="393"/>
    </location>
</feature>